<feature type="binding site" evidence="5">
    <location>
        <position position="248"/>
    </location>
    <ligand>
        <name>Zn(2+)</name>
        <dbReference type="ChEBI" id="CHEBI:29105"/>
    </ligand>
</feature>
<evidence type="ECO:0000256" key="2">
    <source>
        <dbReference type="ARBA" id="ARBA00022491"/>
    </source>
</evidence>
<reference evidence="9" key="1">
    <citation type="submission" date="2016-03" db="EMBL/GenBank/DDBJ databases">
        <authorList>
            <person name="Devillers Hugo."/>
        </authorList>
    </citation>
    <scope>NUCLEOTIDE SEQUENCE [LARGE SCALE GENOMIC DNA]</scope>
</reference>
<dbReference type="GO" id="GO:0005634">
    <property type="term" value="C:nucleus"/>
    <property type="evidence" value="ECO:0007669"/>
    <property type="project" value="TreeGrafter"/>
</dbReference>
<protein>
    <submittedName>
        <fullName evidence="8">LAME_0E03686g1_1</fullName>
    </submittedName>
</protein>
<dbReference type="GO" id="GO:0017136">
    <property type="term" value="F:histone deacetylase activity, NAD-dependent"/>
    <property type="evidence" value="ECO:0007669"/>
    <property type="project" value="TreeGrafter"/>
</dbReference>
<dbReference type="InterPro" id="IPR029035">
    <property type="entry name" value="DHS-like_NAD/FAD-binding_dom"/>
</dbReference>
<feature type="compositionally biased region" description="Basic residues" evidence="6">
    <location>
        <begin position="12"/>
        <end position="28"/>
    </location>
</feature>
<dbReference type="EMBL" id="LT598481">
    <property type="protein sequence ID" value="SCU89466.1"/>
    <property type="molecule type" value="Genomic_DNA"/>
</dbReference>
<feature type="binding site" evidence="5">
    <location>
        <position position="280"/>
    </location>
    <ligand>
        <name>Zn(2+)</name>
        <dbReference type="ChEBI" id="CHEBI:29105"/>
    </ligand>
</feature>
<dbReference type="InterPro" id="IPR026590">
    <property type="entry name" value="Ssirtuin_cat_dom"/>
</dbReference>
<dbReference type="OrthoDB" id="2919105at2759"/>
<evidence type="ECO:0000259" key="7">
    <source>
        <dbReference type="PROSITE" id="PS50305"/>
    </source>
</evidence>
<comment type="similarity">
    <text evidence="1">Belongs to the sirtuin family. Class I subfamily.</text>
</comment>
<dbReference type="Proteomes" id="UP000191144">
    <property type="component" value="Chromosome E"/>
</dbReference>
<dbReference type="GO" id="GO:0031934">
    <property type="term" value="C:mating-type region heterochromatin"/>
    <property type="evidence" value="ECO:0007669"/>
    <property type="project" value="TreeGrafter"/>
</dbReference>
<dbReference type="GO" id="GO:0070403">
    <property type="term" value="F:NAD+ binding"/>
    <property type="evidence" value="ECO:0007669"/>
    <property type="project" value="InterPro"/>
</dbReference>
<dbReference type="InterPro" id="IPR003000">
    <property type="entry name" value="Sirtuin"/>
</dbReference>
<feature type="active site" description="Proton acceptor" evidence="5">
    <location>
        <position position="240"/>
    </location>
</feature>
<organism evidence="8 9">
    <name type="scientific">Lachancea meyersii CBS 8951</name>
    <dbReference type="NCBI Taxonomy" id="1266667"/>
    <lineage>
        <taxon>Eukaryota</taxon>
        <taxon>Fungi</taxon>
        <taxon>Dikarya</taxon>
        <taxon>Ascomycota</taxon>
        <taxon>Saccharomycotina</taxon>
        <taxon>Saccharomycetes</taxon>
        <taxon>Saccharomycetales</taxon>
        <taxon>Saccharomycetaceae</taxon>
        <taxon>Lachancea</taxon>
    </lineage>
</organism>
<dbReference type="PANTHER" id="PTHR11085:SF15">
    <property type="entry name" value="NAD-DEPENDENT HISTONE DEACETYLASE HST4"/>
    <property type="match status" value="1"/>
</dbReference>
<keyword evidence="9" id="KW-1185">Reference proteome</keyword>
<feature type="binding site" evidence="5">
    <location>
        <position position="277"/>
    </location>
    <ligand>
        <name>Zn(2+)</name>
        <dbReference type="ChEBI" id="CHEBI:29105"/>
    </ligand>
</feature>
<dbReference type="PROSITE" id="PS50305">
    <property type="entry name" value="SIRTUIN"/>
    <property type="match status" value="1"/>
</dbReference>
<evidence type="ECO:0000256" key="5">
    <source>
        <dbReference type="PROSITE-ProRule" id="PRU00236"/>
    </source>
</evidence>
<dbReference type="GO" id="GO:0046872">
    <property type="term" value="F:metal ion binding"/>
    <property type="evidence" value="ECO:0007669"/>
    <property type="project" value="UniProtKB-KW"/>
</dbReference>
<dbReference type="SUPFAM" id="SSF52467">
    <property type="entry name" value="DHS-like NAD/FAD-binding domain"/>
    <property type="match status" value="1"/>
</dbReference>
<dbReference type="Gene3D" id="3.40.50.1220">
    <property type="entry name" value="TPP-binding domain"/>
    <property type="match status" value="1"/>
</dbReference>
<sequence length="397" mass="44057">MENSSQNVLRPSKTRRGSLKGAGKRVGAHRTSSYQPITPPSTIKKSLQKCVSEVPQPKKLLPALQKCASQTRKPRLKYRPQPNSVFDLGLYLSGARQSSQCSEANAQFLRYALQHSKRVIVIAGAGVSTDAGIPDFRSVDGLFSTLKCPGLSSGKDLFDYNVVYSSAEMGLRFNQLITELHEKCSQVAPTRFHELINSIAQEGRLRRLYTQNIDGLEDQTSHLQSKVPLEKPFPSTIQLHGSIKHMSCNKCSKIYGLDPSLFKLHEHHVDREIVPLCPQCSEFESVRAVAGLRSQGVGKLRPRVVLYNETHPEGESIGNVVLKDLKGKPDCLIIVGTTLKIPGVRTMCKQFARQVHDSRGIVVWINTDLPAKTLEDFVECIDLIIVGNCQMVSEMVK</sequence>
<dbReference type="GO" id="GO:1990414">
    <property type="term" value="P:replication-born double-strand break repair via sister chromatid exchange"/>
    <property type="evidence" value="ECO:0007669"/>
    <property type="project" value="TreeGrafter"/>
</dbReference>
<dbReference type="PANTHER" id="PTHR11085">
    <property type="entry name" value="NAD-DEPENDENT PROTEIN DEACYLASE SIRTUIN-5, MITOCHONDRIAL-RELATED"/>
    <property type="match status" value="1"/>
</dbReference>
<evidence type="ECO:0000256" key="1">
    <source>
        <dbReference type="ARBA" id="ARBA00006924"/>
    </source>
</evidence>
<keyword evidence="2" id="KW-0678">Repressor</keyword>
<proteinExistence type="inferred from homology"/>
<evidence type="ECO:0000313" key="9">
    <source>
        <dbReference type="Proteomes" id="UP000191144"/>
    </source>
</evidence>
<feature type="region of interest" description="Disordered" evidence="6">
    <location>
        <begin position="1"/>
        <end position="41"/>
    </location>
</feature>
<keyword evidence="5" id="KW-0479">Metal-binding</keyword>
<evidence type="ECO:0000256" key="6">
    <source>
        <dbReference type="SAM" id="MobiDB-lite"/>
    </source>
</evidence>
<name>A0A1G4JGR6_9SACH</name>
<evidence type="ECO:0000256" key="3">
    <source>
        <dbReference type="ARBA" id="ARBA00022679"/>
    </source>
</evidence>
<keyword evidence="3" id="KW-0808">Transferase</keyword>
<dbReference type="Pfam" id="PF02146">
    <property type="entry name" value="SIR2"/>
    <property type="match status" value="1"/>
</dbReference>
<feature type="binding site" evidence="5">
    <location>
        <position position="251"/>
    </location>
    <ligand>
        <name>Zn(2+)</name>
        <dbReference type="ChEBI" id="CHEBI:29105"/>
    </ligand>
</feature>
<dbReference type="GO" id="GO:0006282">
    <property type="term" value="P:regulation of DNA repair"/>
    <property type="evidence" value="ECO:0007669"/>
    <property type="project" value="TreeGrafter"/>
</dbReference>
<feature type="compositionally biased region" description="Polar residues" evidence="6">
    <location>
        <begin position="30"/>
        <end position="41"/>
    </location>
</feature>
<dbReference type="InterPro" id="IPR050134">
    <property type="entry name" value="NAD-dep_sirtuin_deacylases"/>
</dbReference>
<dbReference type="InterPro" id="IPR026591">
    <property type="entry name" value="Sirtuin_cat_small_dom_sf"/>
</dbReference>
<keyword evidence="4" id="KW-0520">NAD</keyword>
<evidence type="ECO:0000313" key="8">
    <source>
        <dbReference type="EMBL" id="SCU89466.1"/>
    </source>
</evidence>
<feature type="domain" description="Deacetylase sirtuin-type" evidence="7">
    <location>
        <begin position="98"/>
        <end position="397"/>
    </location>
</feature>
<gene>
    <name evidence="8" type="ORF">LAME_0E03686G</name>
</gene>
<dbReference type="GO" id="GO:0000122">
    <property type="term" value="P:negative regulation of transcription by RNA polymerase II"/>
    <property type="evidence" value="ECO:0007669"/>
    <property type="project" value="TreeGrafter"/>
</dbReference>
<dbReference type="Gene3D" id="3.30.1600.10">
    <property type="entry name" value="SIR2/SIRT2 'Small Domain"/>
    <property type="match status" value="1"/>
</dbReference>
<dbReference type="AlphaFoldDB" id="A0A1G4JGR6"/>
<accession>A0A1G4JGR6</accession>
<evidence type="ECO:0000256" key="4">
    <source>
        <dbReference type="ARBA" id="ARBA00023027"/>
    </source>
</evidence>
<dbReference type="GO" id="GO:0031508">
    <property type="term" value="P:pericentric heterochromatin formation"/>
    <property type="evidence" value="ECO:0007669"/>
    <property type="project" value="TreeGrafter"/>
</dbReference>
<keyword evidence="5" id="KW-0862">Zinc</keyword>